<evidence type="ECO:0000313" key="3">
    <source>
        <dbReference type="Proteomes" id="UP000006589"/>
    </source>
</evidence>
<dbReference type="OrthoDB" id="5449373at2"/>
<dbReference type="PANTHER" id="PTHR46192">
    <property type="entry name" value="BROAD-RANGE ACID PHOSPHATASE DET1"/>
    <property type="match status" value="1"/>
</dbReference>
<evidence type="ECO:0000256" key="1">
    <source>
        <dbReference type="SAM" id="MobiDB-lite"/>
    </source>
</evidence>
<dbReference type="AlphaFoldDB" id="B1M9W8"/>
<proteinExistence type="predicted"/>
<sequence length="268" mass="30285">MPTPTIRLFLIRHGLSEANLDKAVNQRVADHAVPLAPEGHEQATAAGQALGDYLSRHPIPRSRERPLSADDTALQRRARMFVSPYRRTRETADGIVDGLGGTIAHDRREAIELREISFGLFDGLEDHELPEVFPREHAYYEKQKSFEGEFFAPMPLGESRVQVMDRVKTIFGTIQRDASPDRENPILDFFIVSHGVTLRTFETAWMHHPWEFYGSLRNPANCSIKLIEGAAGRGYTVEEIFAGFRTERQSQQASREESGVRTAEAEQP</sequence>
<dbReference type="InterPro" id="IPR013078">
    <property type="entry name" value="His_Pase_superF_clade-1"/>
</dbReference>
<dbReference type="InterPro" id="IPR052765">
    <property type="entry name" value="PGM-Related"/>
</dbReference>
<accession>B1M9W8</accession>
<dbReference type="KEGG" id="mrd:Mrad2831_6372"/>
<dbReference type="CDD" id="cd07067">
    <property type="entry name" value="HP_PGM_like"/>
    <property type="match status" value="1"/>
</dbReference>
<dbReference type="RefSeq" id="WP_012338182.1">
    <property type="nucleotide sequence ID" value="NC_010514.1"/>
</dbReference>
<dbReference type="PATRIC" id="fig|426355.14.peg.6389"/>
<dbReference type="GeneID" id="6142485"/>
<dbReference type="EMBL" id="CP001004">
    <property type="protein sequence ID" value="ACB28293.1"/>
    <property type="molecule type" value="Genomic_DNA"/>
</dbReference>
<keyword evidence="2" id="KW-0614">Plasmid</keyword>
<organism evidence="2 3">
    <name type="scientific">Methylobacterium radiotolerans (strain ATCC 27329 / DSM 1819 / JCM 2831 / NBRC 15690 / NCIMB 10815 / 0-1)</name>
    <dbReference type="NCBI Taxonomy" id="426355"/>
    <lineage>
        <taxon>Bacteria</taxon>
        <taxon>Pseudomonadati</taxon>
        <taxon>Pseudomonadota</taxon>
        <taxon>Alphaproteobacteria</taxon>
        <taxon>Hyphomicrobiales</taxon>
        <taxon>Methylobacteriaceae</taxon>
        <taxon>Methylobacterium</taxon>
    </lineage>
</organism>
<dbReference type="SUPFAM" id="SSF53254">
    <property type="entry name" value="Phosphoglycerate mutase-like"/>
    <property type="match status" value="1"/>
</dbReference>
<gene>
    <name evidence="2" type="ordered locus">Mrad2831_6372</name>
</gene>
<protein>
    <submittedName>
        <fullName evidence="2">Phosphoglycerate mutase</fullName>
    </submittedName>
</protein>
<dbReference type="Proteomes" id="UP000006589">
    <property type="component" value="Plasmid pMRAD03"/>
</dbReference>
<geneLocation type="plasmid" evidence="2 3">
    <name>pMRAD03</name>
</geneLocation>
<dbReference type="Pfam" id="PF00300">
    <property type="entry name" value="His_Phos_1"/>
    <property type="match status" value="2"/>
</dbReference>
<reference evidence="2 3" key="1">
    <citation type="submission" date="2008-03" db="EMBL/GenBank/DDBJ databases">
        <title>Complete sequence of plasmid3 of Methylobacterium radiotolerans JCM 2831.</title>
        <authorList>
            <consortium name="US DOE Joint Genome Institute"/>
            <person name="Copeland A."/>
            <person name="Lucas S."/>
            <person name="Lapidus A."/>
            <person name="Glavina del Rio T."/>
            <person name="Dalin E."/>
            <person name="Tice H."/>
            <person name="Bruce D."/>
            <person name="Goodwin L."/>
            <person name="Pitluck S."/>
            <person name="Kiss H."/>
            <person name="Brettin T."/>
            <person name="Detter J.C."/>
            <person name="Han C."/>
            <person name="Kuske C.R."/>
            <person name="Schmutz J."/>
            <person name="Larimer F."/>
            <person name="Land M."/>
            <person name="Hauser L."/>
            <person name="Kyrpides N."/>
            <person name="Mikhailova N."/>
            <person name="Marx C.J."/>
            <person name="Richardson P."/>
        </authorList>
    </citation>
    <scope>NUCLEOTIDE SEQUENCE [LARGE SCALE GENOMIC DNA]</scope>
    <source>
        <strain evidence="3">ATCC 27329 / DSM 1819 / JCM 2831 / NBRC 15690 / NCIMB 10815 / 0-1</strain>
        <plasmid evidence="3">Plasmid pMRAD03</plasmid>
    </source>
</reference>
<evidence type="ECO:0000313" key="2">
    <source>
        <dbReference type="EMBL" id="ACB28293.1"/>
    </source>
</evidence>
<name>B1M9W8_METRJ</name>
<dbReference type="PIRSF" id="PIRSF000709">
    <property type="entry name" value="6PFK_2-Ptase"/>
    <property type="match status" value="1"/>
</dbReference>
<dbReference type="HOGENOM" id="CLU_033323_3_1_5"/>
<dbReference type="SMART" id="SM00855">
    <property type="entry name" value="PGAM"/>
    <property type="match status" value="1"/>
</dbReference>
<feature type="region of interest" description="Disordered" evidence="1">
    <location>
        <begin position="247"/>
        <end position="268"/>
    </location>
</feature>
<dbReference type="Gene3D" id="3.40.50.1240">
    <property type="entry name" value="Phosphoglycerate mutase-like"/>
    <property type="match status" value="1"/>
</dbReference>
<dbReference type="InterPro" id="IPR029033">
    <property type="entry name" value="His_PPase_superfam"/>
</dbReference>